<dbReference type="InterPro" id="IPR020807">
    <property type="entry name" value="PKS_DH"/>
</dbReference>
<dbReference type="InterPro" id="IPR029058">
    <property type="entry name" value="AB_hydrolase_fold"/>
</dbReference>
<dbReference type="PANTHER" id="PTHR43775">
    <property type="entry name" value="FATTY ACID SYNTHASE"/>
    <property type="match status" value="1"/>
</dbReference>
<dbReference type="InterPro" id="IPR001227">
    <property type="entry name" value="Ac_transferase_dom_sf"/>
</dbReference>
<dbReference type="InterPro" id="IPR020806">
    <property type="entry name" value="PKS_PP-bd"/>
</dbReference>
<protein>
    <submittedName>
        <fullName evidence="8">Acyl transferase domain-containing protein</fullName>
    </submittedName>
</protein>
<dbReference type="Proteomes" id="UP001206128">
    <property type="component" value="Unassembled WGS sequence"/>
</dbReference>
<dbReference type="InterPro" id="IPR055123">
    <property type="entry name" value="SpnB-like_Rossmann"/>
</dbReference>
<dbReference type="GO" id="GO:0031177">
    <property type="term" value="F:phosphopantetheine binding"/>
    <property type="evidence" value="ECO:0007669"/>
    <property type="project" value="InterPro"/>
</dbReference>
<dbReference type="Pfam" id="PF00975">
    <property type="entry name" value="Thioesterase"/>
    <property type="match status" value="1"/>
</dbReference>
<evidence type="ECO:0000256" key="1">
    <source>
        <dbReference type="ARBA" id="ARBA00022450"/>
    </source>
</evidence>
<dbReference type="InterPro" id="IPR036291">
    <property type="entry name" value="NAD(P)-bd_dom_sf"/>
</dbReference>
<reference evidence="8" key="1">
    <citation type="submission" date="2022-06" db="EMBL/GenBank/DDBJ databases">
        <title>Genomic Encyclopedia of Archaeal and Bacterial Type Strains, Phase II (KMG-II): from individual species to whole genera.</title>
        <authorList>
            <person name="Goeker M."/>
        </authorList>
    </citation>
    <scope>NUCLEOTIDE SEQUENCE</scope>
    <source>
        <strain evidence="8">DSM 43935</strain>
    </source>
</reference>
<dbReference type="PANTHER" id="PTHR43775:SF51">
    <property type="entry name" value="INACTIVE PHENOLPHTHIOCEROL SYNTHESIS POLYKETIDE SYNTHASE TYPE I PKS1-RELATED"/>
    <property type="match status" value="1"/>
</dbReference>
<feature type="domain" description="Ketosynthase family 3 (KS3)" evidence="7">
    <location>
        <begin position="1"/>
        <end position="163"/>
    </location>
</feature>
<dbReference type="Pfam" id="PF22953">
    <property type="entry name" value="SpnB_Rossmann"/>
    <property type="match status" value="1"/>
</dbReference>
<dbReference type="Gene3D" id="3.40.50.720">
    <property type="entry name" value="NAD(P)-binding Rossmann-like Domain"/>
    <property type="match status" value="1"/>
</dbReference>
<evidence type="ECO:0000256" key="4">
    <source>
        <dbReference type="ARBA" id="ARBA00022737"/>
    </source>
</evidence>
<dbReference type="SMART" id="SM00826">
    <property type="entry name" value="PKS_DH"/>
    <property type="match status" value="1"/>
</dbReference>
<evidence type="ECO:0000256" key="3">
    <source>
        <dbReference type="ARBA" id="ARBA00022679"/>
    </source>
</evidence>
<keyword evidence="2" id="KW-0597">Phosphoprotein</keyword>
<dbReference type="InterPro" id="IPR016036">
    <property type="entry name" value="Malonyl_transacylase_ACP-bd"/>
</dbReference>
<dbReference type="PROSITE" id="PS00012">
    <property type="entry name" value="PHOSPHOPANTETHEINE"/>
    <property type="match status" value="1"/>
</dbReference>
<organism evidence="8 9">
    <name type="scientific">Goodfellowiella coeruleoviolacea</name>
    <dbReference type="NCBI Taxonomy" id="334858"/>
    <lineage>
        <taxon>Bacteria</taxon>
        <taxon>Bacillati</taxon>
        <taxon>Actinomycetota</taxon>
        <taxon>Actinomycetes</taxon>
        <taxon>Pseudonocardiales</taxon>
        <taxon>Pseudonocardiaceae</taxon>
        <taxon>Goodfellowiella</taxon>
    </lineage>
</organism>
<dbReference type="InterPro" id="IPR014043">
    <property type="entry name" value="Acyl_transferase_dom"/>
</dbReference>
<dbReference type="SMART" id="SM00825">
    <property type="entry name" value="PKS_KS"/>
    <property type="match status" value="1"/>
</dbReference>
<proteinExistence type="predicted"/>
<dbReference type="SUPFAM" id="SSF52151">
    <property type="entry name" value="FabD/lysophospholipase-like"/>
    <property type="match status" value="1"/>
</dbReference>
<dbReference type="InterPro" id="IPR006162">
    <property type="entry name" value="Ppantetheine_attach_site"/>
</dbReference>
<dbReference type="Pfam" id="PF00698">
    <property type="entry name" value="Acyl_transf_1"/>
    <property type="match status" value="1"/>
</dbReference>
<dbReference type="SMART" id="SM00823">
    <property type="entry name" value="PKS_PP"/>
    <property type="match status" value="1"/>
</dbReference>
<dbReference type="SMART" id="SM00824">
    <property type="entry name" value="PKS_TE"/>
    <property type="match status" value="1"/>
</dbReference>
<dbReference type="PROSITE" id="PS52004">
    <property type="entry name" value="KS3_2"/>
    <property type="match status" value="1"/>
</dbReference>
<dbReference type="EMBL" id="JAMTCK010000037">
    <property type="protein sequence ID" value="MCP2170482.1"/>
    <property type="molecule type" value="Genomic_DNA"/>
</dbReference>
<evidence type="ECO:0000259" key="6">
    <source>
        <dbReference type="PROSITE" id="PS50075"/>
    </source>
</evidence>
<dbReference type="InterPro" id="IPR050091">
    <property type="entry name" value="PKS_NRPS_Biosynth_Enz"/>
</dbReference>
<dbReference type="InterPro" id="IPR009081">
    <property type="entry name" value="PP-bd_ACP"/>
</dbReference>
<keyword evidence="4" id="KW-0677">Repeat</keyword>
<name>A0AAE3KKR4_9PSEU</name>
<dbReference type="InterPro" id="IPR032821">
    <property type="entry name" value="PKS_assoc"/>
</dbReference>
<dbReference type="GO" id="GO:0004312">
    <property type="term" value="F:fatty acid synthase activity"/>
    <property type="evidence" value="ECO:0007669"/>
    <property type="project" value="TreeGrafter"/>
</dbReference>
<dbReference type="InterPro" id="IPR016039">
    <property type="entry name" value="Thiolase-like"/>
</dbReference>
<evidence type="ECO:0000313" key="9">
    <source>
        <dbReference type="Proteomes" id="UP001206128"/>
    </source>
</evidence>
<dbReference type="Gene3D" id="3.40.366.10">
    <property type="entry name" value="Malonyl-Coenzyme A Acyl Carrier Protein, domain 2"/>
    <property type="match status" value="1"/>
</dbReference>
<keyword evidence="5" id="KW-0012">Acyltransferase</keyword>
<dbReference type="SUPFAM" id="SSF55048">
    <property type="entry name" value="Probable ACP-binding domain of malonyl-CoA ACP transacylase"/>
    <property type="match status" value="1"/>
</dbReference>
<evidence type="ECO:0000256" key="2">
    <source>
        <dbReference type="ARBA" id="ARBA00022553"/>
    </source>
</evidence>
<feature type="domain" description="Carrier" evidence="6">
    <location>
        <begin position="1306"/>
        <end position="1381"/>
    </location>
</feature>
<dbReference type="PROSITE" id="PS50075">
    <property type="entry name" value="CARRIER"/>
    <property type="match status" value="1"/>
</dbReference>
<dbReference type="InterPro" id="IPR020841">
    <property type="entry name" value="PKS_Beta-ketoAc_synthase_dom"/>
</dbReference>
<dbReference type="SMART" id="SM00822">
    <property type="entry name" value="PKS_KR"/>
    <property type="match status" value="1"/>
</dbReference>
<evidence type="ECO:0000256" key="5">
    <source>
        <dbReference type="ARBA" id="ARBA00023315"/>
    </source>
</evidence>
<dbReference type="CDD" id="cd00833">
    <property type="entry name" value="PKS"/>
    <property type="match status" value="1"/>
</dbReference>
<dbReference type="SUPFAM" id="SSF53474">
    <property type="entry name" value="alpha/beta-Hydrolases"/>
    <property type="match status" value="1"/>
</dbReference>
<dbReference type="SUPFAM" id="SSF53901">
    <property type="entry name" value="Thiolase-like"/>
    <property type="match status" value="1"/>
</dbReference>
<dbReference type="FunFam" id="1.10.1200.10:FF:000007">
    <property type="entry name" value="Probable polyketide synthase pks17"/>
    <property type="match status" value="1"/>
</dbReference>
<dbReference type="Gene3D" id="3.40.47.10">
    <property type="match status" value="1"/>
</dbReference>
<dbReference type="InterPro" id="IPR020802">
    <property type="entry name" value="TesA-like"/>
</dbReference>
<dbReference type="RefSeq" id="WP_407649774.1">
    <property type="nucleotide sequence ID" value="NZ_JAMTCK010000037.1"/>
</dbReference>
<dbReference type="Gene3D" id="3.30.70.3290">
    <property type="match status" value="1"/>
</dbReference>
<dbReference type="SMART" id="SM00827">
    <property type="entry name" value="PKS_AT"/>
    <property type="match status" value="1"/>
</dbReference>
<accession>A0AAE3KKR4</accession>
<dbReference type="SUPFAM" id="SSF51735">
    <property type="entry name" value="NAD(P)-binding Rossmann-fold domains"/>
    <property type="match status" value="2"/>
</dbReference>
<dbReference type="GO" id="GO:0006633">
    <property type="term" value="P:fatty acid biosynthetic process"/>
    <property type="evidence" value="ECO:0007669"/>
    <property type="project" value="TreeGrafter"/>
</dbReference>
<dbReference type="InterPro" id="IPR036736">
    <property type="entry name" value="ACP-like_sf"/>
</dbReference>
<dbReference type="InterPro" id="IPR001031">
    <property type="entry name" value="Thioesterase"/>
</dbReference>
<sequence>RGSAVNQDGASNGLTAPSGRAQERVIAAALADAGLAPSDVDVVEAHGTGTPLGDPIEAQALIAAYGVNRSERGPLWLGSVKSNIGHTQAAAGVAGVIKMLMAMRHGILPRTLHVDEPSPHVDWSRGVRLLREQQPWPAGGSPRRAGVSSFGISGTNAHVILEQAPPPQPPPDTAEPGGAQAWVLSARTPTALAATAHALATAVGPQRTPTHHVTAALATGRAALEQRAVVIAEDRDGLITGLTALARGQSSPDVVRTAPAAGRTALLFSGQGSQRPGAGRELYQSAPVFARAWDEVCARLDPHLPVPLSAVAFADPGSAAAARLGQTVFAQAAVFALQVSLHQLLRSAGITTSFLLGHSVGEVTAAHLSGALSLADACRLVRARGEAMAAAPATGGMAVIEASEQEVTDALASCGAPVVVAAVNSPTSTVVSGDRAAVRDCVRAWRERGRRTRLLDVDRAFHSPQLDAVLPELARDLAPLSGGALATPVVSTATGDVVSAELLRSPEHWVRHARQPVRYRDAVLALHRRGVTTFLELGPDAVLTAPTEQCLAPAEHAVLPALRTGRSERRTLLAAVAALWTRGTQVDWAGLHHALGHPPGRPGRTGLPTYPFEHQRYWRAAAPNQGPAVTGARAIEHAVLTAVVSTADGRGAVLTGLWRPERDEVPTATDLLDLVLCAAAQVGAAAVAELTVHAAPRPAGRAPLQVQVVVERRTETRPAVSVHTRPHPAVDDADWTVVANGWLTRDAAPAHPRDDTERGQHTDRVEVVLPESADHATALPLLLDEALRALAPGLVPAVFRDVRQHAAQAETLRVSATRTAADALRLTADDLTGSPVLTVGTIGLRPAEPGKHVVAAPDLYEPRWEPLGGGESHQPAVDTAVDTDVVLLPVRGDGDVVRSAHASASEVLGRLHAWLADAHRSSSVLVVVTSGAVQTGADDPVRDPAAATAWGLVRSAATEYPGRFLLADIERWAELDGLVPLLAERGLLTGAHGNQFAVRAGQVHTPRLVRATVHTADPDADAPMTAGTVLITGGTGALGAEVARHLARRPDVSGLVLVSRSGMAAPGADQLCRELAESGVAVDVAAADVSDRNALARIVARIGPDLVGVVHTAGVVDDGVLTGLTPHRLDRVLSAKLDPAWWLHELTREHDLRMFVLFSSASGVLGAPGQANYAAANAFLDALASVRGASGLAGVSVAWGPWSLPGGMAAHLDQAQWARIERGGVRPMSTSRALELFDLACAAGRAQLVPVDLDRDALRRQPPEHLPTVLRALVPAAPPLSARASAAAPTRLVSELAGLPVTSQRRLVLDLVRREAAVVLGHRSARDVDPDRALPELGFDSLNGLELRNRLAAATGVGLPASAVFDHPTATELAEHLLAELTAGSPEAAPNPVTALLRMARDSDRVEVGLDLLGVVAQLRVGTDQPADLAGGCRLVPLSGAEDGHPVLCFPPVTTPSGALAYARFARGLDDEWRTATFTLPGHRTGEPLPASLTALAEALVLVVRDQPEPPVLLGHSSGGWLAHEVATALARRGTPAAAVVLVDSLWPNGAAMTRMRSRIFAELLRRPDLVDALDDVRLTATGAYGRLFADWTPTDPACPVLLVRASRPLGPDDGTPWRATWYGPHAAVDTPGDHLEVMESRSGDTARAVGRWLSATLGPRGPRRGRFAQQGAR</sequence>
<dbReference type="InterPro" id="IPR016035">
    <property type="entry name" value="Acyl_Trfase/lysoPLipase"/>
</dbReference>
<dbReference type="Pfam" id="PF00550">
    <property type="entry name" value="PP-binding"/>
    <property type="match status" value="1"/>
</dbReference>
<dbReference type="InterPro" id="IPR013968">
    <property type="entry name" value="PKS_KR"/>
</dbReference>
<dbReference type="SMART" id="SM01294">
    <property type="entry name" value="PKS_PP_betabranch"/>
    <property type="match status" value="1"/>
</dbReference>
<dbReference type="InterPro" id="IPR014031">
    <property type="entry name" value="Ketoacyl_synth_C"/>
</dbReference>
<evidence type="ECO:0000259" key="7">
    <source>
        <dbReference type="PROSITE" id="PS52004"/>
    </source>
</evidence>
<dbReference type="InterPro" id="IPR057326">
    <property type="entry name" value="KR_dom"/>
</dbReference>
<evidence type="ECO:0000313" key="8">
    <source>
        <dbReference type="EMBL" id="MCP2170482.1"/>
    </source>
</evidence>
<dbReference type="Pfam" id="PF16197">
    <property type="entry name" value="KAsynt_C_assoc"/>
    <property type="match status" value="1"/>
</dbReference>
<dbReference type="Gene3D" id="1.10.1200.10">
    <property type="entry name" value="ACP-like"/>
    <property type="match status" value="1"/>
</dbReference>
<keyword evidence="3 8" id="KW-0808">Transferase</keyword>
<comment type="caution">
    <text evidence="8">The sequence shown here is derived from an EMBL/GenBank/DDBJ whole genome shotgun (WGS) entry which is preliminary data.</text>
</comment>
<keyword evidence="1" id="KW-0596">Phosphopantetheine</keyword>
<gene>
    <name evidence="8" type="ORF">LX83_007373</name>
</gene>
<dbReference type="Gene3D" id="3.40.50.1820">
    <property type="entry name" value="alpha/beta hydrolase"/>
    <property type="match status" value="1"/>
</dbReference>
<dbReference type="Pfam" id="PF08659">
    <property type="entry name" value="KR"/>
    <property type="match status" value="1"/>
</dbReference>
<dbReference type="CDD" id="cd08956">
    <property type="entry name" value="KR_3_FAS_SDR_x"/>
    <property type="match status" value="1"/>
</dbReference>
<keyword evidence="9" id="KW-1185">Reference proteome</keyword>
<dbReference type="Pfam" id="PF02801">
    <property type="entry name" value="Ketoacyl-synt_C"/>
    <property type="match status" value="1"/>
</dbReference>
<feature type="non-terminal residue" evidence="8">
    <location>
        <position position="1"/>
    </location>
</feature>